<dbReference type="InterPro" id="IPR037041">
    <property type="entry name" value="Trigger_fac_C_sf"/>
</dbReference>
<accession>A0A9D2J6S2</accession>
<evidence type="ECO:0000256" key="1">
    <source>
        <dbReference type="ARBA" id="ARBA00000971"/>
    </source>
</evidence>
<dbReference type="SUPFAM" id="SSF109998">
    <property type="entry name" value="Triger factor/SurA peptide-binding domain-like"/>
    <property type="match status" value="1"/>
</dbReference>
<keyword evidence="8" id="KW-0131">Cell cycle</keyword>
<dbReference type="FunFam" id="3.10.50.40:FF:000001">
    <property type="entry name" value="Trigger factor"/>
    <property type="match status" value="1"/>
</dbReference>
<dbReference type="InterPro" id="IPR027304">
    <property type="entry name" value="Trigger_fact/SurA_dom_sf"/>
</dbReference>
<dbReference type="GO" id="GO:0005737">
    <property type="term" value="C:cytoplasm"/>
    <property type="evidence" value="ECO:0007669"/>
    <property type="project" value="UniProtKB-SubCell"/>
</dbReference>
<dbReference type="InterPro" id="IPR001179">
    <property type="entry name" value="PPIase_FKBP_dom"/>
</dbReference>
<protein>
    <recommendedName>
        <fullName evidence="10">peptidylprolyl isomerase</fullName>
        <ecNumber evidence="10">5.2.1.8</ecNumber>
    </recommendedName>
</protein>
<evidence type="ECO:0000256" key="8">
    <source>
        <dbReference type="ARBA" id="ARBA00023306"/>
    </source>
</evidence>
<dbReference type="AlphaFoldDB" id="A0A9D2J6S2"/>
<dbReference type="GO" id="GO:0006457">
    <property type="term" value="P:protein folding"/>
    <property type="evidence" value="ECO:0007669"/>
    <property type="project" value="InterPro"/>
</dbReference>
<keyword evidence="5 10" id="KW-0697">Rotamase</keyword>
<comment type="similarity">
    <text evidence="3">Belongs to the FKBP-type PPIase family. Tig subfamily.</text>
</comment>
<comment type="catalytic activity">
    <reaction evidence="1 10">
        <text>[protein]-peptidylproline (omega=180) = [protein]-peptidylproline (omega=0)</text>
        <dbReference type="Rhea" id="RHEA:16237"/>
        <dbReference type="Rhea" id="RHEA-COMP:10747"/>
        <dbReference type="Rhea" id="RHEA-COMP:10748"/>
        <dbReference type="ChEBI" id="CHEBI:83833"/>
        <dbReference type="ChEBI" id="CHEBI:83834"/>
        <dbReference type="EC" id="5.2.1.8"/>
    </reaction>
</comment>
<feature type="signal peptide" evidence="11">
    <location>
        <begin position="1"/>
        <end position="19"/>
    </location>
</feature>
<evidence type="ECO:0000256" key="2">
    <source>
        <dbReference type="ARBA" id="ARBA00004496"/>
    </source>
</evidence>
<reference evidence="13" key="2">
    <citation type="submission" date="2021-04" db="EMBL/GenBank/DDBJ databases">
        <authorList>
            <person name="Gilroy R."/>
        </authorList>
    </citation>
    <scope>NUCLEOTIDE SEQUENCE</scope>
    <source>
        <strain evidence="13">CHK179-28034</strain>
    </source>
</reference>
<keyword evidence="7 10" id="KW-0413">Isomerase</keyword>
<feature type="chain" id="PRO_5038701910" description="peptidylprolyl isomerase" evidence="11">
    <location>
        <begin position="20"/>
        <end position="373"/>
    </location>
</feature>
<name>A0A9D2J6S2_9FIRM</name>
<evidence type="ECO:0000256" key="11">
    <source>
        <dbReference type="SAM" id="SignalP"/>
    </source>
</evidence>
<dbReference type="PROSITE" id="PS51257">
    <property type="entry name" value="PROKAR_LIPOPROTEIN"/>
    <property type="match status" value="1"/>
</dbReference>
<dbReference type="GO" id="GO:0051301">
    <property type="term" value="P:cell division"/>
    <property type="evidence" value="ECO:0007669"/>
    <property type="project" value="UniProtKB-KW"/>
</dbReference>
<keyword evidence="11" id="KW-0732">Signal</keyword>
<dbReference type="EMBL" id="DXBR01000024">
    <property type="protein sequence ID" value="HIZ38693.1"/>
    <property type="molecule type" value="Genomic_DNA"/>
</dbReference>
<comment type="subcellular location">
    <subcellularLocation>
        <location evidence="2">Cytoplasm</location>
    </subcellularLocation>
</comment>
<dbReference type="NCBIfam" id="TIGR00115">
    <property type="entry name" value="tig"/>
    <property type="match status" value="1"/>
</dbReference>
<dbReference type="SUPFAM" id="SSF54534">
    <property type="entry name" value="FKBP-like"/>
    <property type="match status" value="1"/>
</dbReference>
<evidence type="ECO:0000256" key="4">
    <source>
        <dbReference type="ARBA" id="ARBA00022618"/>
    </source>
</evidence>
<keyword evidence="4" id="KW-0132">Cell division</keyword>
<evidence type="ECO:0000313" key="13">
    <source>
        <dbReference type="EMBL" id="HIZ38693.1"/>
    </source>
</evidence>
<keyword evidence="6" id="KW-0143">Chaperone</keyword>
<evidence type="ECO:0000256" key="9">
    <source>
        <dbReference type="ARBA" id="ARBA00024849"/>
    </source>
</evidence>
<gene>
    <name evidence="13" type="primary">tig</name>
    <name evidence="13" type="ORF">H9968_02030</name>
</gene>
<dbReference type="InterPro" id="IPR046357">
    <property type="entry name" value="PPIase_dom_sf"/>
</dbReference>
<dbReference type="GO" id="GO:0015031">
    <property type="term" value="P:protein transport"/>
    <property type="evidence" value="ECO:0007669"/>
    <property type="project" value="InterPro"/>
</dbReference>
<dbReference type="InterPro" id="IPR005215">
    <property type="entry name" value="Trig_fac"/>
</dbReference>
<evidence type="ECO:0000259" key="12">
    <source>
        <dbReference type="PROSITE" id="PS50059"/>
    </source>
</evidence>
<dbReference type="GO" id="GO:0003755">
    <property type="term" value="F:peptidyl-prolyl cis-trans isomerase activity"/>
    <property type="evidence" value="ECO:0007669"/>
    <property type="project" value="UniProtKB-KW"/>
</dbReference>
<dbReference type="EC" id="5.2.1.8" evidence="10"/>
<comment type="function">
    <text evidence="9">Involved in protein export. Acts as a chaperone by maintaining the newly synthesized protein in an open conformation. Functions as a peptidyl-prolyl cis-trans isomerase.</text>
</comment>
<dbReference type="Pfam" id="PF00254">
    <property type="entry name" value="FKBP_C"/>
    <property type="match status" value="1"/>
</dbReference>
<evidence type="ECO:0000256" key="10">
    <source>
        <dbReference type="PROSITE-ProRule" id="PRU00277"/>
    </source>
</evidence>
<feature type="domain" description="PPIase FKBP-type" evidence="12">
    <location>
        <begin position="114"/>
        <end position="196"/>
    </location>
</feature>
<evidence type="ECO:0000256" key="6">
    <source>
        <dbReference type="ARBA" id="ARBA00023186"/>
    </source>
</evidence>
<dbReference type="InterPro" id="IPR008880">
    <property type="entry name" value="Trigger_fac_C"/>
</dbReference>
<sequence>MRKKVLAASLALALAAAMIGGCGNSRDNDTAPEATTTESQAQTTATVDYSQGLNEDGTLAGNDGNYVTLCDYSAIEIPESEITVEDSEVDTEVDSLMANFQTENQIKDRAVKDGDVVNIDYVGTIDGKEFDGGSAEGANLTIGSGSFIDDFEDQLIGHKPGEEVQVKVTFPDDYSSEDVAGKDAVFATTINYISETVTPDLTDDFVKENLQEAYGYTSVDDMRKKIRQNLENNNKYNYVWTYMMDNSTFEEIPKELVEPQLNVMIDGLEASLSLQGATLEDYLTSSGYEDEEELRDAYYADCENMVKTYLIADKVAKEQNLQATDEEVTSYFKEFYNTDNYDSYVDYYTRPYINRTVLNNMVTENLADMAQVK</sequence>
<dbReference type="Pfam" id="PF05698">
    <property type="entry name" value="Trigger_C"/>
    <property type="match status" value="1"/>
</dbReference>
<proteinExistence type="inferred from homology"/>
<evidence type="ECO:0000313" key="14">
    <source>
        <dbReference type="Proteomes" id="UP000824049"/>
    </source>
</evidence>
<comment type="caution">
    <text evidence="13">The sequence shown here is derived from an EMBL/GenBank/DDBJ whole genome shotgun (WGS) entry which is preliminary data.</text>
</comment>
<dbReference type="Proteomes" id="UP000824049">
    <property type="component" value="Unassembled WGS sequence"/>
</dbReference>
<dbReference type="Gene3D" id="1.10.3120.10">
    <property type="entry name" value="Trigger factor, C-terminal domain"/>
    <property type="match status" value="1"/>
</dbReference>
<evidence type="ECO:0000256" key="5">
    <source>
        <dbReference type="ARBA" id="ARBA00023110"/>
    </source>
</evidence>
<evidence type="ECO:0000256" key="3">
    <source>
        <dbReference type="ARBA" id="ARBA00005464"/>
    </source>
</evidence>
<organism evidence="13 14">
    <name type="scientific">Candidatus Anaerobutyricum stercoris</name>
    <dbReference type="NCBI Taxonomy" id="2838457"/>
    <lineage>
        <taxon>Bacteria</taxon>
        <taxon>Bacillati</taxon>
        <taxon>Bacillota</taxon>
        <taxon>Clostridia</taxon>
        <taxon>Lachnospirales</taxon>
        <taxon>Lachnospiraceae</taxon>
        <taxon>Anaerobutyricum</taxon>
    </lineage>
</organism>
<reference evidence="13" key="1">
    <citation type="journal article" date="2021" name="PeerJ">
        <title>Extensive microbial diversity within the chicken gut microbiome revealed by metagenomics and culture.</title>
        <authorList>
            <person name="Gilroy R."/>
            <person name="Ravi A."/>
            <person name="Getino M."/>
            <person name="Pursley I."/>
            <person name="Horton D.L."/>
            <person name="Alikhan N.F."/>
            <person name="Baker D."/>
            <person name="Gharbi K."/>
            <person name="Hall N."/>
            <person name="Watson M."/>
            <person name="Adriaenssens E.M."/>
            <person name="Foster-Nyarko E."/>
            <person name="Jarju S."/>
            <person name="Secka A."/>
            <person name="Antonio M."/>
            <person name="Oren A."/>
            <person name="Chaudhuri R.R."/>
            <person name="La Ragione R."/>
            <person name="Hildebrand F."/>
            <person name="Pallen M.J."/>
        </authorList>
    </citation>
    <scope>NUCLEOTIDE SEQUENCE</scope>
    <source>
        <strain evidence="13">CHK179-28034</strain>
    </source>
</reference>
<dbReference type="PROSITE" id="PS50059">
    <property type="entry name" value="FKBP_PPIASE"/>
    <property type="match status" value="1"/>
</dbReference>
<evidence type="ECO:0000256" key="7">
    <source>
        <dbReference type="ARBA" id="ARBA00023235"/>
    </source>
</evidence>
<dbReference type="Gene3D" id="3.10.50.40">
    <property type="match status" value="1"/>
</dbReference>